<dbReference type="OrthoDB" id="2135907at2759"/>
<feature type="transmembrane region" description="Helical" evidence="1">
    <location>
        <begin position="285"/>
        <end position="302"/>
    </location>
</feature>
<protein>
    <recommendedName>
        <fullName evidence="3">Agd3 CBM87 domain-containing protein</fullName>
    </recommendedName>
</protein>
<evidence type="ECO:0000313" key="5">
    <source>
        <dbReference type="Proteomes" id="UP000193944"/>
    </source>
</evidence>
<accession>A0A1Y1VUX5</accession>
<organism evidence="4 5">
    <name type="scientific">Anaeromyces robustus</name>
    <dbReference type="NCBI Taxonomy" id="1754192"/>
    <lineage>
        <taxon>Eukaryota</taxon>
        <taxon>Fungi</taxon>
        <taxon>Fungi incertae sedis</taxon>
        <taxon>Chytridiomycota</taxon>
        <taxon>Chytridiomycota incertae sedis</taxon>
        <taxon>Neocallimastigomycetes</taxon>
        <taxon>Neocallimastigales</taxon>
        <taxon>Neocallimastigaceae</taxon>
        <taxon>Anaeromyces</taxon>
    </lineage>
</organism>
<feature type="domain" description="Agd3 CBM87" evidence="3">
    <location>
        <begin position="42"/>
        <end position="253"/>
    </location>
</feature>
<dbReference type="Pfam" id="PF25116">
    <property type="entry name" value="CBM87_Agd3"/>
    <property type="match status" value="1"/>
</dbReference>
<evidence type="ECO:0000313" key="4">
    <source>
        <dbReference type="EMBL" id="ORX64564.1"/>
    </source>
</evidence>
<dbReference type="Proteomes" id="UP000193944">
    <property type="component" value="Unassembled WGS sequence"/>
</dbReference>
<name>A0A1Y1VUX5_9FUNG</name>
<proteinExistence type="predicted"/>
<dbReference type="EMBL" id="MCFG01000516">
    <property type="protein sequence ID" value="ORX64564.1"/>
    <property type="molecule type" value="Genomic_DNA"/>
</dbReference>
<evidence type="ECO:0000256" key="2">
    <source>
        <dbReference type="SAM" id="SignalP"/>
    </source>
</evidence>
<dbReference type="STRING" id="1754192.A0A1Y1VUX5"/>
<keyword evidence="5" id="KW-1185">Reference proteome</keyword>
<feature type="signal peptide" evidence="2">
    <location>
        <begin position="1"/>
        <end position="22"/>
    </location>
</feature>
<keyword evidence="1" id="KW-0472">Membrane</keyword>
<dbReference type="AlphaFoldDB" id="A0A1Y1VUX5"/>
<keyword evidence="1" id="KW-0812">Transmembrane</keyword>
<evidence type="ECO:0000256" key="1">
    <source>
        <dbReference type="SAM" id="Phobius"/>
    </source>
</evidence>
<evidence type="ECO:0000259" key="3">
    <source>
        <dbReference type="Pfam" id="PF25116"/>
    </source>
</evidence>
<gene>
    <name evidence="4" type="ORF">BCR32DRAFT_273068</name>
</gene>
<reference evidence="4 5" key="1">
    <citation type="submission" date="2016-08" db="EMBL/GenBank/DDBJ databases">
        <title>A Parts List for Fungal Cellulosomes Revealed by Comparative Genomics.</title>
        <authorList>
            <consortium name="DOE Joint Genome Institute"/>
            <person name="Haitjema C.H."/>
            <person name="Gilmore S.P."/>
            <person name="Henske J.K."/>
            <person name="Solomon K.V."/>
            <person name="De Groot R."/>
            <person name="Kuo A."/>
            <person name="Mondo S.J."/>
            <person name="Salamov A.A."/>
            <person name="Labutti K."/>
            <person name="Zhao Z."/>
            <person name="Chiniquy J."/>
            <person name="Barry K."/>
            <person name="Brewer H.M."/>
            <person name="Purvine S.O."/>
            <person name="Wright A.T."/>
            <person name="Boxma B."/>
            <person name="Van Alen T."/>
            <person name="Hackstein J.H."/>
            <person name="Baker S.E."/>
            <person name="Grigoriev I.V."/>
            <person name="O'Malley M.A."/>
        </authorList>
    </citation>
    <scope>NUCLEOTIDE SEQUENCE [LARGE SCALE GENOMIC DNA]</scope>
    <source>
        <strain evidence="4 5">S4</strain>
    </source>
</reference>
<reference evidence="4 5" key="2">
    <citation type="submission" date="2016-08" db="EMBL/GenBank/DDBJ databases">
        <title>Pervasive Adenine N6-methylation of Active Genes in Fungi.</title>
        <authorList>
            <consortium name="DOE Joint Genome Institute"/>
            <person name="Mondo S.J."/>
            <person name="Dannebaum R.O."/>
            <person name="Kuo R.C."/>
            <person name="Labutti K."/>
            <person name="Haridas S."/>
            <person name="Kuo A."/>
            <person name="Salamov A."/>
            <person name="Ahrendt S.R."/>
            <person name="Lipzen A."/>
            <person name="Sullivan W."/>
            <person name="Andreopoulos W.B."/>
            <person name="Clum A."/>
            <person name="Lindquist E."/>
            <person name="Daum C."/>
            <person name="Ramamoorthy G.K."/>
            <person name="Gryganskyi A."/>
            <person name="Culley D."/>
            <person name="Magnuson J.K."/>
            <person name="James T.Y."/>
            <person name="O'Malley M.A."/>
            <person name="Stajich J.E."/>
            <person name="Spatafora J.W."/>
            <person name="Visel A."/>
            <person name="Grigoriev I.V."/>
        </authorList>
    </citation>
    <scope>NUCLEOTIDE SEQUENCE [LARGE SCALE GENOMIC DNA]</scope>
    <source>
        <strain evidence="4 5">S4</strain>
    </source>
</reference>
<keyword evidence="2" id="KW-0732">Signal</keyword>
<keyword evidence="1" id="KW-1133">Transmembrane helix</keyword>
<comment type="caution">
    <text evidence="4">The sequence shown here is derived from an EMBL/GenBank/DDBJ whole genome shotgun (WGS) entry which is preliminary data.</text>
</comment>
<feature type="chain" id="PRO_5012101383" description="Agd3 CBM87 domain-containing protein" evidence="2">
    <location>
        <begin position="23"/>
        <end position="303"/>
    </location>
</feature>
<sequence>MRLNFKKIVLSLLPFTLSFTSAEEVDDGAGAEIVIFVNKDGNESEYASAIKTFNDYQIPYVRKEFSKDGYSGTFDFLYKDGQARFSALVFPNGRVTFRGDGDVAWKSTLTDDQWNTIEQYARDTQARIVYLNEFPHELTCTQVYNDYGDNNPGYFDVVQTVEAAEGTSMADEINELKMTTEGIHHYPAVNNPKTPDCKVEPMLYFAPEMQIYPERTYAAVTAERDGLEMLAFYLAFGDWSRASNTLNVIWLQWALRKDLKQIATTGDTTKTAFGKASAADKTTTAGVLLITLSTIFTIFVTLF</sequence>
<dbReference type="InterPro" id="IPR056827">
    <property type="entry name" value="CBM87_Agd3"/>
</dbReference>